<keyword evidence="4" id="KW-1185">Reference proteome</keyword>
<dbReference type="AlphaFoldDB" id="A0A5Q2MYT4"/>
<dbReference type="Pfam" id="PF18476">
    <property type="entry name" value="PIN_8"/>
    <property type="match status" value="1"/>
</dbReference>
<dbReference type="InterPro" id="IPR041578">
    <property type="entry name" value="PIN_8"/>
</dbReference>
<accession>A0A5Q2MYT4</accession>
<dbReference type="KEGG" id="hcv:FTV88_0137"/>
<feature type="domain" description="PIN like" evidence="2">
    <location>
        <begin position="17"/>
        <end position="253"/>
    </location>
</feature>
<dbReference type="RefSeq" id="WP_153723910.1">
    <property type="nucleotide sequence ID" value="NZ_CP045875.1"/>
</dbReference>
<evidence type="ECO:0000313" key="3">
    <source>
        <dbReference type="EMBL" id="QGG46316.1"/>
    </source>
</evidence>
<name>A0A5Q2MYT4_9FIRM</name>
<sequence>MFEKEKSKIKYDLDEFIICFDSNVWLDMYKLPPAIIEDIIIAISNNVQYFWLPNQVYIEFTQNVIKNRDYTINRYKNIIENSCQQLNDAKNKINQELKNLYTSNILTNDYFNQKFLNEIDTLRSNFKSDLSILASEYEKDLKVISNDNDIISDLVEELNELRSEKPFSTKELLSLYVEGETRFKYKLPPGYTDEKKEKKNNQENSNDYLVKKYGDLIIWKEILRLMKNSEKNLLFVQNEKKTDWWESYKSKKINKFLVQEYSEVTNNKSKIYMVDFVEFLSLCGKEFGLEAETINDLVAKAKLEKDVLEYIEFNKLNILEEQLENKYLNDSNKLYDLLIDFSFFGGSVSDVECTELLNINMLNSEIVFDKAWEEKYIKFEFEVEFNSYITSYVNKYVCHSGQAITKFKINSKIDFTINYIHLKANPSAAFEIIDCEFYDEELVESHSNEYEIDVDVDEDLFRDR</sequence>
<dbReference type="EMBL" id="CP045875">
    <property type="protein sequence ID" value="QGG46316.1"/>
    <property type="molecule type" value="Genomic_DNA"/>
</dbReference>
<dbReference type="OrthoDB" id="9182727at2"/>
<gene>
    <name evidence="3" type="ORF">FTV88_0137</name>
</gene>
<reference evidence="4" key="1">
    <citation type="submission" date="2019-11" db="EMBL/GenBank/DDBJ databases">
        <title>Genome sequence of Heliorestis convoluta strain HH, an alkaliphilic and minimalistic phototrophic bacterium from a soda lake in Egypt.</title>
        <authorList>
            <person name="Dewey E.D."/>
            <person name="Stokes L.M."/>
            <person name="Burchell B.M."/>
            <person name="Shaffer K.N."/>
            <person name="Huntington A.M."/>
            <person name="Baker J.M."/>
            <person name="Nadendla S."/>
            <person name="Giglio M.G."/>
            <person name="Touchman J.W."/>
            <person name="Blankenship R.E."/>
            <person name="Madigan M.T."/>
            <person name="Sattley W.M."/>
        </authorList>
    </citation>
    <scope>NUCLEOTIDE SEQUENCE [LARGE SCALE GENOMIC DNA]</scope>
    <source>
        <strain evidence="4">HH</strain>
    </source>
</reference>
<protein>
    <recommendedName>
        <fullName evidence="2">PIN like domain-containing protein</fullName>
    </recommendedName>
</protein>
<evidence type="ECO:0000313" key="4">
    <source>
        <dbReference type="Proteomes" id="UP000366051"/>
    </source>
</evidence>
<feature type="coiled-coil region" evidence="1">
    <location>
        <begin position="72"/>
        <end position="103"/>
    </location>
</feature>
<keyword evidence="1" id="KW-0175">Coiled coil</keyword>
<evidence type="ECO:0000259" key="2">
    <source>
        <dbReference type="Pfam" id="PF18476"/>
    </source>
</evidence>
<organism evidence="3 4">
    <name type="scientific">Heliorestis convoluta</name>
    <dbReference type="NCBI Taxonomy" id="356322"/>
    <lineage>
        <taxon>Bacteria</taxon>
        <taxon>Bacillati</taxon>
        <taxon>Bacillota</taxon>
        <taxon>Clostridia</taxon>
        <taxon>Eubacteriales</taxon>
        <taxon>Heliobacteriaceae</taxon>
        <taxon>Heliorestis</taxon>
    </lineage>
</organism>
<evidence type="ECO:0000256" key="1">
    <source>
        <dbReference type="SAM" id="Coils"/>
    </source>
</evidence>
<dbReference type="Proteomes" id="UP000366051">
    <property type="component" value="Chromosome"/>
</dbReference>
<proteinExistence type="predicted"/>